<dbReference type="InterPro" id="IPR003618">
    <property type="entry name" value="TFIIS_cen_dom"/>
</dbReference>
<reference evidence="3 4" key="2">
    <citation type="submission" date="2019-04" db="EMBL/GenBank/DDBJ databases">
        <title>The genome sequence of big-headed turtle.</title>
        <authorList>
            <person name="Gong S."/>
        </authorList>
    </citation>
    <scope>NUCLEOTIDE SEQUENCE [LARGE SCALE GENOMIC DNA]</scope>
    <source>
        <strain evidence="3">DO16091913</strain>
        <tissue evidence="3">Muscle</tissue>
    </source>
</reference>
<feature type="compositionally biased region" description="Basic and acidic residues" evidence="1">
    <location>
        <begin position="386"/>
        <end position="395"/>
    </location>
</feature>
<feature type="compositionally biased region" description="Basic and acidic residues" evidence="1">
    <location>
        <begin position="1190"/>
        <end position="1202"/>
    </location>
</feature>
<dbReference type="PANTHER" id="PTHR11477">
    <property type="entry name" value="TRANSCRIPTION FACTOR S-II ZINC FINGER DOMAIN-CONTAINING PROTEIN"/>
    <property type="match status" value="1"/>
</dbReference>
<dbReference type="STRING" id="55544.A0A4D9F154"/>
<dbReference type="GO" id="GO:0005634">
    <property type="term" value="C:nucleus"/>
    <property type="evidence" value="ECO:0007669"/>
    <property type="project" value="TreeGrafter"/>
</dbReference>
<feature type="compositionally biased region" description="Polar residues" evidence="1">
    <location>
        <begin position="721"/>
        <end position="731"/>
    </location>
</feature>
<feature type="compositionally biased region" description="Basic and acidic residues" evidence="1">
    <location>
        <begin position="1130"/>
        <end position="1140"/>
    </location>
</feature>
<sequence length="1696" mass="189151">MENPRFHGEQSKFCLNVDSENMETSNTEAGSVGTWGHNRDINPEEEMFKKRDVVAGEAFEIPKINCVDDDDNDKGSRTVQSETCSGIGDDLDENCIKELSSTLKIPDLEALGENEKSHSMKSCLKVQSPEESVTLQGARLTSLDAVKTEFHLSNEGTKLKELLSQMDFSGNLSNSWDQGTHSKLPIIPDLKEEKELFSFHLPACNEQVTGKRVGETHASDRVSNEEQSEQSAVTLNVVNQNKVSSESEVRVSGEGSSCSRSPYVREIKAKETDFREKMIVSGGPSESPKQNCDNERGSRTIIIKPCYVVLKDLRDELKEKCEDSLISLDIETQSLKMQNERKASFSVLFQVPLLDILDKSNVKNQNKIIKIQNSKARLENEKLNNTEKKEIKSTEEAVTSRGSNSMDTKIHHNSEETQGKGSFTQMDSPDFSDMIEEGIFSRLSVVEKEYKSSTINLSNVEEEGSRAKRLQSDSCPLSNMAPEVQKEKSREVITPVAKFRKLWNNPVKQLGREEISYSYLVMNPNRKGFNSRLSGRLFTSNISQSSRIILAPGNTLQTEDLQGIPVEGTSTYLSVSKTKNVFGEGKSHNRFPLLPDQSDSIEDIHVTVCEPSCISPPVVEKFEANQKGELLSEMKNQMPRVESLVQYFLEESAEEVSRGQLNVEEQKSLKQGNFKSNNESDDSSWFLLEIVEDLDNVDVANVPDVQNKAVKQETRGEHLNSSKVTLQSQSMEVPVSGRHKAECHSRSDDINKIKHDDIKKSTALCCLESDRDEQISCVEKKVAPDSAKETCLIVEEEGPLVHQSHGVQIVYYKMSGPVVGLLGVPSKACKPRRLQRLVELEDSSDDETCVCCQPPKKMSRPVLGVSSSKACKPCKMRRVEELEDLSEDVYVDFQVTQEIKDSDYHPTLYKKEMKQLLKPYAAHVLWQKPLNSHYSNEKKRRGRRPTTKEASASVHGLQLSEEQSRIKVIDSLRGMLQKRLEESPDLDVHEDTILRLANNVEKEIFNLFLCVDQRYKNKYRSLLFNLKAPKNKLLFHQVVLGEVSPQCLVQMNSLELAPKELAEWRAKESKHVLEVIEKQQREPPRCCPTKLTHKGEIEIHREVDEDFTLEDLYGSALRMDKKPISQPAAESKRDTTDQHRSHLLDLDCLICTGKMAPDGERGFNPPPSKPTSKKKAEDSSRRLHSTSVYSDKERKHLEKDRPAPTGVLKKSPRLQKQVEDTVLWEGFIQMFSIKQFAAKAYPVSGYGTCLIQALPELIQSRGCILPEDVWDYLESIWPAEAKEMSMIRFCPAMTKDFSTYNMLYSYLNNKQRYGIVDSNQMEMFMVPLPAFQPVPAKFHPLGGPGLDANHCCLLLGLILPKKVSGDPSTSSTGPSLLRETKRKTVTFKNNLVTKCFSPPLDSSGSTKLAEPFQQVPSRAFTGKWLSRNEYPPAVFHSQEPLTNNNMFALNTAVGEVINGGTCHAASSSHCQNRNEETNQSMQDCAFHSLNNFFSWMGGQSYSTAQESLGRQQNMTGGHTEFQADAGPATSQNWNHGPLSSCSLCSHECGGNVALDANVLGIQQLSSILYPGVASSGGVSQVPSVPHLVSNEPSATSDLQNHAATGDSNPTIPVEEALSLIQHLEALVQLNSQIQNQTLFPHPSLDLSAILQATAPGESQIVGGSTFPPVQQESSVYPQSMLTLPPFCGPVYPPSGC</sequence>
<dbReference type="PROSITE" id="PS51321">
    <property type="entry name" value="TFIIS_CENTRAL"/>
    <property type="match status" value="1"/>
</dbReference>
<feature type="compositionally biased region" description="Basic and acidic residues" evidence="1">
    <location>
        <begin position="408"/>
        <end position="418"/>
    </location>
</feature>
<reference evidence="3 4" key="1">
    <citation type="submission" date="2019-04" db="EMBL/GenBank/DDBJ databases">
        <title>Draft genome of the big-headed turtle Platysternon megacephalum.</title>
        <authorList>
            <person name="Gong S."/>
        </authorList>
    </citation>
    <scope>NUCLEOTIDE SEQUENCE [LARGE SCALE GENOMIC DNA]</scope>
    <source>
        <strain evidence="3">DO16091913</strain>
        <tissue evidence="3">Muscle</tissue>
    </source>
</reference>
<evidence type="ECO:0000256" key="1">
    <source>
        <dbReference type="SAM" id="MobiDB-lite"/>
    </source>
</evidence>
<evidence type="ECO:0000313" key="4">
    <source>
        <dbReference type="Proteomes" id="UP000297703"/>
    </source>
</evidence>
<evidence type="ECO:0000259" key="2">
    <source>
        <dbReference type="PROSITE" id="PS51321"/>
    </source>
</evidence>
<dbReference type="PANTHER" id="PTHR11477:SF18">
    <property type="entry name" value="SPOC DOMAIN-CONTAINING PROTEIN 1"/>
    <property type="match status" value="1"/>
</dbReference>
<dbReference type="EMBL" id="QXTE01000016">
    <property type="protein sequence ID" value="TFK13192.1"/>
    <property type="molecule type" value="Genomic_DNA"/>
</dbReference>
<dbReference type="InterPro" id="IPR012921">
    <property type="entry name" value="SPOC_C"/>
</dbReference>
<evidence type="ECO:0000313" key="3">
    <source>
        <dbReference type="EMBL" id="TFK13192.1"/>
    </source>
</evidence>
<accession>A0A4D9F154</accession>
<feature type="compositionally biased region" description="Polar residues" evidence="1">
    <location>
        <begin position="396"/>
        <end position="407"/>
    </location>
</feature>
<keyword evidence="4" id="KW-1185">Reference proteome</keyword>
<feature type="region of interest" description="Disordered" evidence="1">
    <location>
        <begin position="386"/>
        <end position="423"/>
    </location>
</feature>
<dbReference type="SUPFAM" id="SSF46942">
    <property type="entry name" value="Elongation factor TFIIS domain 2"/>
    <property type="match status" value="1"/>
</dbReference>
<dbReference type="SMART" id="SM00510">
    <property type="entry name" value="TFS2M"/>
    <property type="match status" value="1"/>
</dbReference>
<dbReference type="CDD" id="cd21540">
    <property type="entry name" value="SPOC_SPOCD1"/>
    <property type="match status" value="1"/>
</dbReference>
<comment type="caution">
    <text evidence="3">The sequence shown here is derived from an EMBL/GenBank/DDBJ whole genome shotgun (WGS) entry which is preliminary data.</text>
</comment>
<dbReference type="OrthoDB" id="1884872at2759"/>
<organism evidence="3 4">
    <name type="scientific">Platysternon megacephalum</name>
    <name type="common">big-headed turtle</name>
    <dbReference type="NCBI Taxonomy" id="55544"/>
    <lineage>
        <taxon>Eukaryota</taxon>
        <taxon>Metazoa</taxon>
        <taxon>Chordata</taxon>
        <taxon>Craniata</taxon>
        <taxon>Vertebrata</taxon>
        <taxon>Euteleostomi</taxon>
        <taxon>Archelosauria</taxon>
        <taxon>Testudinata</taxon>
        <taxon>Testudines</taxon>
        <taxon>Cryptodira</taxon>
        <taxon>Durocryptodira</taxon>
        <taxon>Testudinoidea</taxon>
        <taxon>Platysternidae</taxon>
        <taxon>Platysternon</taxon>
    </lineage>
</organism>
<gene>
    <name evidence="3" type="ORF">DR999_PMT03133</name>
</gene>
<feature type="region of interest" description="Disordered" evidence="1">
    <location>
        <begin position="934"/>
        <end position="958"/>
    </location>
</feature>
<feature type="domain" description="TFIIS central" evidence="2">
    <location>
        <begin position="968"/>
        <end position="1084"/>
    </location>
</feature>
<dbReference type="Gene3D" id="1.10.472.30">
    <property type="entry name" value="Transcription elongation factor S-II, central domain"/>
    <property type="match status" value="1"/>
</dbReference>
<feature type="region of interest" description="Disordered" evidence="1">
    <location>
        <begin position="1118"/>
        <end position="1140"/>
    </location>
</feature>
<dbReference type="Proteomes" id="UP000297703">
    <property type="component" value="Unassembled WGS sequence"/>
</dbReference>
<protein>
    <submittedName>
        <fullName evidence="3">SPOC domain-containing protein 1</fullName>
    </submittedName>
</protein>
<dbReference type="GO" id="GO:0006351">
    <property type="term" value="P:DNA-templated transcription"/>
    <property type="evidence" value="ECO:0007669"/>
    <property type="project" value="InterPro"/>
</dbReference>
<dbReference type="Pfam" id="PF07744">
    <property type="entry name" value="SPOC"/>
    <property type="match status" value="1"/>
</dbReference>
<dbReference type="InterPro" id="IPR036575">
    <property type="entry name" value="TFIIS_cen_dom_sf"/>
</dbReference>
<name>A0A4D9F154_9SAUR</name>
<feature type="region of interest" description="Disordered" evidence="1">
    <location>
        <begin position="713"/>
        <end position="744"/>
    </location>
</feature>
<dbReference type="Pfam" id="PF07500">
    <property type="entry name" value="TFIIS_M"/>
    <property type="match status" value="1"/>
</dbReference>
<feature type="region of interest" description="Disordered" evidence="1">
    <location>
        <begin position="1157"/>
        <end position="1212"/>
    </location>
</feature>
<proteinExistence type="predicted"/>